<dbReference type="InterPro" id="IPR016024">
    <property type="entry name" value="ARM-type_fold"/>
</dbReference>
<protein>
    <submittedName>
        <fullName evidence="11">Exportin-6 isoform X2</fullName>
    </submittedName>
</protein>
<evidence type="ECO:0000256" key="2">
    <source>
        <dbReference type="ARBA" id="ARBA00004496"/>
    </source>
</evidence>
<proteinExistence type="inferred from homology"/>
<dbReference type="GeneID" id="100205570"/>
<evidence type="ECO:0000313" key="10">
    <source>
        <dbReference type="Proteomes" id="UP001652625"/>
    </source>
</evidence>
<dbReference type="SUPFAM" id="SSF48371">
    <property type="entry name" value="ARM repeat"/>
    <property type="match status" value="1"/>
</dbReference>
<dbReference type="InterPro" id="IPR011989">
    <property type="entry name" value="ARM-like"/>
</dbReference>
<dbReference type="Gene3D" id="1.25.10.10">
    <property type="entry name" value="Leucine-rich Repeat Variant"/>
    <property type="match status" value="1"/>
</dbReference>
<comment type="similarity">
    <text evidence="3">Belongs to the exportin family.</text>
</comment>
<dbReference type="PANTHER" id="PTHR21452">
    <property type="entry name" value="EXPORTIN-6"/>
    <property type="match status" value="1"/>
</dbReference>
<feature type="domain" description="Importin N-terminal" evidence="9">
    <location>
        <begin position="31"/>
        <end position="97"/>
    </location>
</feature>
<gene>
    <name evidence="11" type="primary">LOC100205570</name>
</gene>
<evidence type="ECO:0000313" key="11">
    <source>
        <dbReference type="RefSeq" id="XP_065659097.1"/>
    </source>
</evidence>
<keyword evidence="10" id="KW-1185">Reference proteome</keyword>
<dbReference type="Pfam" id="PF08389">
    <property type="entry name" value="Xpo1"/>
    <property type="match status" value="1"/>
</dbReference>
<dbReference type="PANTHER" id="PTHR21452:SF4">
    <property type="entry name" value="EXPORTIN-6"/>
    <property type="match status" value="1"/>
</dbReference>
<accession>A0ABM4CBP9</accession>
<keyword evidence="5" id="KW-0963">Cytoplasm</keyword>
<dbReference type="SMART" id="SM00913">
    <property type="entry name" value="IBN_N"/>
    <property type="match status" value="1"/>
</dbReference>
<evidence type="ECO:0000256" key="4">
    <source>
        <dbReference type="ARBA" id="ARBA00022448"/>
    </source>
</evidence>
<feature type="region of interest" description="Disordered" evidence="8">
    <location>
        <begin position="201"/>
        <end position="227"/>
    </location>
</feature>
<keyword evidence="4" id="KW-0813">Transport</keyword>
<dbReference type="RefSeq" id="XP_065659097.1">
    <property type="nucleotide sequence ID" value="XM_065803025.1"/>
</dbReference>
<sequence length="1097" mass="126477">MDGNHATLRSLEELLNEFFGSTTSNDRKRQIEELLNRFAIQDGSWIQCLFFLENCSNSYVHMYSLSILETIVNRKWLSFPGNDKQQVRKVVYNLLISKHKEMAPFIRNKCIKVIVNIGRNDWPMFYPSFFSNVMQLVKEPSTTLIGVITLQMISEEFISPREDLNMSRRQELREQLLRHIPDALRTLTEILNSFIHKSISASTVTPPPSPNQRSPFHTPQHSPHHSPANSLLLNGLFLSQNTRTSSDMDKVTEEICISIFSCLTQYISWLPLSQVITPALVSKVFQFAEYGCNFTGKSSELGIHALSCINEIMSKKFIPAEYESFLMQMFQQTFNLLNIITKESSGLLNIDYSYLEKFTEYLGLLVSNHFSRFESHSTLPTAELLIMFLKYSLLQESAELFMECLDIWIIILDYLINKVTSCITANNKLSVIQRYNDFLQQFLMQMLHKVQNVHNNKWLSQLDMEKVDSDVETEWEKFMKISLDVIGKVSELLPEETFDQASNIFKQNINIYFALSSQLHNGELKISQSEVQRLHLSMVDLSTFFRIMGRLSSIFTEEVSFQNRLGQANSTLDELLKGSLFGIYYKIFLVNCDSVLSKDLVEVQSQAIGSVQAYCYWLSKLHLLVINNESHSEMFKDIISTILDVICSAIETQLPRKIQLAGAQLLLSLSATVRPRFFLSLKQVQKLFSEINNIHELTDENVKNTIFKGLSNSLTLPWPVTNLQEWDVREATHKMLISNICKDLYVDQSVYQTVRWKESVKSTFCILSEVVESVSNEGTQSRRIIYLSLKDVLDLSLKILVAFAAEPDVAENILKFLLVSVKWLKVQIGSVFVEKIIHTLLTLLNRDQMSEILKNGNMSSFCVLENIIKMLEVIVQDPDLTFKKLLPSILSFSLQNLLPALTENNYPDLNVELLELFHQLLLHNWRYFFKSDIVSKMNGTDQIQHEQDLLIILKAYGDPLLKNELFLFKKSLETLISLNDKHHLFEKAIFQSAMLSSFLHVLLDTLTKNTHSLLQEEIIHSMYGMVVYNFDAYFNQFIPHYLMNISGITDHQRMQLHSNYKRHKDIPSFTTSLQQFVGDLRYYQIINSGAQPGSVQL</sequence>
<name>A0ABM4CBP9_HYDVU</name>
<evidence type="ECO:0000256" key="1">
    <source>
        <dbReference type="ARBA" id="ARBA00004123"/>
    </source>
</evidence>
<feature type="compositionally biased region" description="Polar residues" evidence="8">
    <location>
        <begin position="211"/>
        <end position="227"/>
    </location>
</feature>
<reference evidence="11" key="1">
    <citation type="submission" date="2025-08" db="UniProtKB">
        <authorList>
            <consortium name="RefSeq"/>
        </authorList>
    </citation>
    <scope>IDENTIFICATION</scope>
</reference>
<evidence type="ECO:0000256" key="8">
    <source>
        <dbReference type="SAM" id="MobiDB-lite"/>
    </source>
</evidence>
<evidence type="ECO:0000256" key="6">
    <source>
        <dbReference type="ARBA" id="ARBA00022927"/>
    </source>
</evidence>
<evidence type="ECO:0000256" key="7">
    <source>
        <dbReference type="ARBA" id="ARBA00023242"/>
    </source>
</evidence>
<dbReference type="Proteomes" id="UP001652625">
    <property type="component" value="Chromosome 08"/>
</dbReference>
<organism evidence="10 11">
    <name type="scientific">Hydra vulgaris</name>
    <name type="common">Hydra</name>
    <name type="synonym">Hydra attenuata</name>
    <dbReference type="NCBI Taxonomy" id="6087"/>
    <lineage>
        <taxon>Eukaryota</taxon>
        <taxon>Metazoa</taxon>
        <taxon>Cnidaria</taxon>
        <taxon>Hydrozoa</taxon>
        <taxon>Hydroidolina</taxon>
        <taxon>Anthoathecata</taxon>
        <taxon>Aplanulata</taxon>
        <taxon>Hydridae</taxon>
        <taxon>Hydra</taxon>
    </lineage>
</organism>
<dbReference type="InterPro" id="IPR001494">
    <property type="entry name" value="Importin-beta_N"/>
</dbReference>
<evidence type="ECO:0000259" key="9">
    <source>
        <dbReference type="PROSITE" id="PS50166"/>
    </source>
</evidence>
<dbReference type="InterPro" id="IPR040016">
    <property type="entry name" value="XPO6"/>
</dbReference>
<keyword evidence="6" id="KW-0653">Protein transport</keyword>
<evidence type="ECO:0000256" key="3">
    <source>
        <dbReference type="ARBA" id="ARBA00009466"/>
    </source>
</evidence>
<comment type="subcellular location">
    <subcellularLocation>
        <location evidence="2">Cytoplasm</location>
    </subcellularLocation>
    <subcellularLocation>
        <location evidence="1">Nucleus</location>
    </subcellularLocation>
</comment>
<dbReference type="Pfam" id="PF03810">
    <property type="entry name" value="IBN_N"/>
    <property type="match status" value="1"/>
</dbReference>
<evidence type="ECO:0000256" key="5">
    <source>
        <dbReference type="ARBA" id="ARBA00022490"/>
    </source>
</evidence>
<keyword evidence="7" id="KW-0539">Nucleus</keyword>
<dbReference type="InterPro" id="IPR013598">
    <property type="entry name" value="Exportin-1/Importin-b-like"/>
</dbReference>
<dbReference type="PROSITE" id="PS50166">
    <property type="entry name" value="IMPORTIN_B_NT"/>
    <property type="match status" value="1"/>
</dbReference>